<feature type="region of interest" description="Disordered" evidence="1">
    <location>
        <begin position="48"/>
        <end position="71"/>
    </location>
</feature>
<dbReference type="EMBL" id="HBUE01250329">
    <property type="protein sequence ID" value="CAG6553962.1"/>
    <property type="molecule type" value="Transcribed_RNA"/>
</dbReference>
<feature type="chain" id="PRO_5036261068" evidence="2">
    <location>
        <begin position="22"/>
        <end position="159"/>
    </location>
</feature>
<evidence type="ECO:0000313" key="3">
    <source>
        <dbReference type="EMBL" id="CAG6553962.1"/>
    </source>
</evidence>
<name>A0A8D8ILC3_CULPI</name>
<dbReference type="AlphaFoldDB" id="A0A8D8ILC3"/>
<dbReference type="EMBL" id="HBUE01145468">
    <property type="protein sequence ID" value="CAG6502721.1"/>
    <property type="molecule type" value="Transcribed_RNA"/>
</dbReference>
<sequence>MPVVTGYIALLLVLLASSSITIDCGVLRSCFVGLHRLAHGLDTVCGSSDRSSDSMDPVIGGGSTTVDGPKKDGMSPEVVTGVLRSPGWASPWDWELGSSDDWCRFESDEWCPVAVAVGRLRWGWWELLRVDTEVEDADVEVVWVVEEDDAVLILLALDV</sequence>
<protein>
    <submittedName>
        <fullName evidence="3">(northern house mosquito) hypothetical protein</fullName>
    </submittedName>
</protein>
<accession>A0A8D8ILC3</accession>
<reference evidence="3" key="1">
    <citation type="submission" date="2021-05" db="EMBL/GenBank/DDBJ databases">
        <authorList>
            <person name="Alioto T."/>
            <person name="Alioto T."/>
            <person name="Gomez Garrido J."/>
        </authorList>
    </citation>
    <scope>NUCLEOTIDE SEQUENCE</scope>
</reference>
<feature type="signal peptide" evidence="2">
    <location>
        <begin position="1"/>
        <end position="21"/>
    </location>
</feature>
<organism evidence="3">
    <name type="scientific">Culex pipiens</name>
    <name type="common">House mosquito</name>
    <dbReference type="NCBI Taxonomy" id="7175"/>
    <lineage>
        <taxon>Eukaryota</taxon>
        <taxon>Metazoa</taxon>
        <taxon>Ecdysozoa</taxon>
        <taxon>Arthropoda</taxon>
        <taxon>Hexapoda</taxon>
        <taxon>Insecta</taxon>
        <taxon>Pterygota</taxon>
        <taxon>Neoptera</taxon>
        <taxon>Endopterygota</taxon>
        <taxon>Diptera</taxon>
        <taxon>Nematocera</taxon>
        <taxon>Culicoidea</taxon>
        <taxon>Culicidae</taxon>
        <taxon>Culicinae</taxon>
        <taxon>Culicini</taxon>
        <taxon>Culex</taxon>
        <taxon>Culex</taxon>
    </lineage>
</organism>
<evidence type="ECO:0000256" key="2">
    <source>
        <dbReference type="SAM" id="SignalP"/>
    </source>
</evidence>
<keyword evidence="2" id="KW-0732">Signal</keyword>
<evidence type="ECO:0000256" key="1">
    <source>
        <dbReference type="SAM" id="MobiDB-lite"/>
    </source>
</evidence>
<proteinExistence type="predicted"/>